<feature type="domain" description="Protein kinase" evidence="15">
    <location>
        <begin position="1584"/>
        <end position="1849"/>
    </location>
</feature>
<dbReference type="InterPro" id="IPR002110">
    <property type="entry name" value="Ankyrin_rpt"/>
</dbReference>
<feature type="compositionally biased region" description="Basic and acidic residues" evidence="14">
    <location>
        <begin position="1248"/>
        <end position="1262"/>
    </location>
</feature>
<dbReference type="GO" id="GO:0004674">
    <property type="term" value="F:protein serine/threonine kinase activity"/>
    <property type="evidence" value="ECO:0007669"/>
    <property type="project" value="UniProtKB-KW"/>
</dbReference>
<evidence type="ECO:0000256" key="12">
    <source>
        <dbReference type="PROSITE-ProRule" id="PRU00023"/>
    </source>
</evidence>
<dbReference type="InterPro" id="IPR036770">
    <property type="entry name" value="Ankyrin_rpt-contain_sf"/>
</dbReference>
<evidence type="ECO:0000256" key="8">
    <source>
        <dbReference type="ARBA" id="ARBA00022777"/>
    </source>
</evidence>
<keyword evidence="4" id="KW-0433">Leucine-rich repeat</keyword>
<dbReference type="Pfam" id="PF00069">
    <property type="entry name" value="Pkinase"/>
    <property type="match status" value="1"/>
</dbReference>
<dbReference type="InterPro" id="IPR020859">
    <property type="entry name" value="ROC"/>
</dbReference>
<dbReference type="InterPro" id="IPR027417">
    <property type="entry name" value="P-loop_NTPase"/>
</dbReference>
<dbReference type="PANTHER" id="PTHR48056">
    <property type="entry name" value="LRR RECEPTOR-LIKE SERINE/THREONINE-PROTEIN KINASE-RELATED"/>
    <property type="match status" value="1"/>
</dbReference>
<feature type="region of interest" description="Disordered" evidence="14">
    <location>
        <begin position="1004"/>
        <end position="1027"/>
    </location>
</feature>
<feature type="repeat" description="ANK" evidence="12">
    <location>
        <begin position="45"/>
        <end position="77"/>
    </location>
</feature>
<feature type="compositionally biased region" description="Polar residues" evidence="14">
    <location>
        <begin position="1111"/>
        <end position="1129"/>
    </location>
</feature>
<dbReference type="GeneID" id="116305837"/>
<accession>A0A6P8IX01</accession>
<evidence type="ECO:0000256" key="5">
    <source>
        <dbReference type="ARBA" id="ARBA00022679"/>
    </source>
</evidence>
<feature type="binding site" evidence="13">
    <location>
        <position position="1611"/>
    </location>
    <ligand>
        <name>ATP</name>
        <dbReference type="ChEBI" id="CHEBI:30616"/>
    </ligand>
</feature>
<evidence type="ECO:0000256" key="10">
    <source>
        <dbReference type="ARBA" id="ARBA00047899"/>
    </source>
</evidence>
<keyword evidence="9 13" id="KW-0067">ATP-binding</keyword>
<evidence type="ECO:0000259" key="16">
    <source>
        <dbReference type="PROSITE" id="PS51424"/>
    </source>
</evidence>
<evidence type="ECO:0000313" key="18">
    <source>
        <dbReference type="RefSeq" id="XP_031571669.1"/>
    </source>
</evidence>
<feature type="compositionally biased region" description="Polar residues" evidence="14">
    <location>
        <begin position="1172"/>
        <end position="1187"/>
    </location>
</feature>
<dbReference type="GO" id="GO:0009966">
    <property type="term" value="P:regulation of signal transduction"/>
    <property type="evidence" value="ECO:0007669"/>
    <property type="project" value="UniProtKB-ARBA"/>
</dbReference>
<dbReference type="GO" id="GO:0005737">
    <property type="term" value="C:cytoplasm"/>
    <property type="evidence" value="ECO:0007669"/>
    <property type="project" value="UniProtKB-ARBA"/>
</dbReference>
<comment type="cofactor">
    <cofactor evidence="1">
        <name>Mg(2+)</name>
        <dbReference type="ChEBI" id="CHEBI:18420"/>
    </cofactor>
</comment>
<dbReference type="EC" id="2.7.11.1" evidence="2"/>
<feature type="compositionally biased region" description="Polar residues" evidence="14">
    <location>
        <begin position="1282"/>
        <end position="1294"/>
    </location>
</feature>
<dbReference type="Gene3D" id="1.25.40.20">
    <property type="entry name" value="Ankyrin repeat-containing domain"/>
    <property type="match status" value="1"/>
</dbReference>
<dbReference type="Gene3D" id="1.10.510.10">
    <property type="entry name" value="Transferase(Phosphotransferase) domain 1"/>
    <property type="match status" value="1"/>
</dbReference>
<feature type="compositionally biased region" description="Acidic residues" evidence="14">
    <location>
        <begin position="1010"/>
        <end position="1020"/>
    </location>
</feature>
<dbReference type="PROSITE" id="PS51450">
    <property type="entry name" value="LRR"/>
    <property type="match status" value="2"/>
</dbReference>
<dbReference type="GO" id="GO:0005524">
    <property type="term" value="F:ATP binding"/>
    <property type="evidence" value="ECO:0007669"/>
    <property type="project" value="UniProtKB-UniRule"/>
</dbReference>
<keyword evidence="3" id="KW-0723">Serine/threonine-protein kinase</keyword>
<dbReference type="KEGG" id="aten:116305837"/>
<dbReference type="InterPro" id="IPR001611">
    <property type="entry name" value="Leu-rich_rpt"/>
</dbReference>
<evidence type="ECO:0000313" key="17">
    <source>
        <dbReference type="Proteomes" id="UP000515163"/>
    </source>
</evidence>
<dbReference type="InterPro" id="IPR032675">
    <property type="entry name" value="LRR_dom_sf"/>
</dbReference>
<feature type="region of interest" description="Disordered" evidence="14">
    <location>
        <begin position="1043"/>
        <end position="1223"/>
    </location>
</feature>
<dbReference type="Pfam" id="PF08477">
    <property type="entry name" value="Roc"/>
    <property type="match status" value="1"/>
</dbReference>
<dbReference type="InterPro" id="IPR008271">
    <property type="entry name" value="Ser/Thr_kinase_AS"/>
</dbReference>
<comment type="catalytic activity">
    <reaction evidence="11">
        <text>L-seryl-[protein] + ATP = O-phospho-L-seryl-[protein] + ADP + H(+)</text>
        <dbReference type="Rhea" id="RHEA:17989"/>
        <dbReference type="Rhea" id="RHEA-COMP:9863"/>
        <dbReference type="Rhea" id="RHEA-COMP:11604"/>
        <dbReference type="ChEBI" id="CHEBI:15378"/>
        <dbReference type="ChEBI" id="CHEBI:29999"/>
        <dbReference type="ChEBI" id="CHEBI:30616"/>
        <dbReference type="ChEBI" id="CHEBI:83421"/>
        <dbReference type="ChEBI" id="CHEBI:456216"/>
        <dbReference type="EC" id="2.7.11.1"/>
    </reaction>
</comment>
<keyword evidence="5" id="KW-0808">Transferase</keyword>
<evidence type="ECO:0000256" key="6">
    <source>
        <dbReference type="ARBA" id="ARBA00022737"/>
    </source>
</evidence>
<evidence type="ECO:0000256" key="4">
    <source>
        <dbReference type="ARBA" id="ARBA00022614"/>
    </source>
</evidence>
<evidence type="ECO:0000256" key="7">
    <source>
        <dbReference type="ARBA" id="ARBA00022741"/>
    </source>
</evidence>
<keyword evidence="7 13" id="KW-0547">Nucleotide-binding</keyword>
<feature type="compositionally biased region" description="Polar residues" evidence="14">
    <location>
        <begin position="1195"/>
        <end position="1223"/>
    </location>
</feature>
<evidence type="ECO:0000259" key="15">
    <source>
        <dbReference type="PROSITE" id="PS50011"/>
    </source>
</evidence>
<keyword evidence="12" id="KW-0040">ANK repeat</keyword>
<dbReference type="SUPFAM" id="SSF52540">
    <property type="entry name" value="P-loop containing nucleoside triphosphate hydrolases"/>
    <property type="match status" value="1"/>
</dbReference>
<keyword evidence="6" id="KW-0677">Repeat</keyword>
<dbReference type="InterPro" id="IPR017441">
    <property type="entry name" value="Protein_kinase_ATP_BS"/>
</dbReference>
<dbReference type="InterPro" id="IPR011009">
    <property type="entry name" value="Kinase-like_dom_sf"/>
</dbReference>
<evidence type="ECO:0000256" key="2">
    <source>
        <dbReference type="ARBA" id="ARBA00012513"/>
    </source>
</evidence>
<sequence length="2276" mass="258127">MSVTKNSNTGYLHNLCSRGAVKEITKYLKESLSSANQLEERVGFLGYTPLHEATHGGHVSVVRLLLLYGANPNTTANGFYTCLHMAASMDNVECVEELIKHGANIESQDEFRKTPYETAVIHRCRHTAQLLKSAEIKKMAKDNDPRLKETVRNLKPEDISPTCLQEALEIACQRGHVNAINYIILADDKETLKLNDCIQITLRFNYVQALSVLLVCFAAQKGYIEMLGYLLDIPQTQQQKDASLLQLPHSKMCHPHINYIRSYLKDKEIFNVAVPIKIATHKKHKNATRILLLCTNCDKNTKQIDWRKLGLHEIDPSWFKDIRWAEKLFLLHNMLSTIPSNIIDLHRLCRLDLQNNQLHRIPSGLLKMNCLRTLNLSKNKLTELPKKCHWSPSLNTLDLSDNFLDSLPENMGRAKLRTLSIARNNFYDVPACVCKILTLGKLDLSGNRNLRELPKEMGRLTDIYSLKLENLDQVTDPPDEIKKNGTKTIMYLRAKLRSSKGYYSMKLMLVGRAAQGKTTLMHRLMLDYNYNLNSCTNGISMEEFRLRKDLFHKEYIFKVWDFGGQEDYYATHQCFLSTLSLYILVWNLEEGEEGIAKLEGWLDTISARAPRCSSFIIVGTHLDKIRKDRVKYDEGYVRRMHALVEQLQNQPKYANIDFKAIKEVSCAVDSREGIDDLRITVYDAACSMLKTDGPQTVSVMGELIPHSYFLVEELVQNKRDELKTMNRLPIIHREAFEALVTDTVRRDSDDVEDPNDIKDVTNFLNERGIIMHYNDPNQDLQDYFFLDPSWLCDLMARVVTLKQANPHIENGILHRDKFQFIFKDERFPYDNYPQFVRLLNRFQIACSLDENRLLVPSKLPEEKPEKIVDISLLFVTIKRKHSLPFIPYGFWDRFIARFLYYTEDMLASGLGRLGSPLGLENHSRFIVDKSCCKCPLHTKNGDLLATPVSQEGVSISDDDEEMVDEMDNDADEFALRGVYINGDSEQQHNGVWINGQWFGNAASGSRSDSDVDYSTDEDECSSYGYGSQSDHYTPRIIRCKDSASGRNVIKGSAHHKKSKRSDKNSQDPLSQSFNEAALKSGSRIVSPPPSKSNSLPSSFPGDFFENKSDSEQGVQSSPSFGERSLSSTNGGIGSFEEGNQASETSEDPGQSRDVPTQTSSSSGSSLSSQSSNGKPQSNLSYDETSLPDTDGPTGSFENSDSLHGSISSDAFKQEDQSSISNDVNYHVAANGDLSDHIHPSTGVHQDIEAVNNDHDTSKKFKESSLPIKTQPFRQEENHQKRSSNVSNVDITSSNPLLPSIERYLNIENTAKSGETPRSHPENHQFEYDAEVSDNIVTTPSNDVEGRVDLVEKTESSEMPESSFDEKEDALKSSQPINPKKDELLVKQGHEIKRQSRGSHIFQDLVHSDDCPLHSDFPFDQIPDVPTDLSTLIDNKFLHCWRTGICLHHPKLFFSISTKPDPNEKGRALIETEVSPSRVGRRVLNYIVDHIDTLTREWYPDLSVSDGVGPKVRQFIPCVICERLGFKPYDFSFVECQRQSSKSDTIPCPNHSRWDLNLHLVCPDIMLQDVDPDLLLSEGEIMYNESESNLLGKGGFGKVVRGKCRNQLVAIKFFIQNDETDPLKHYFEARKELNVLRRVRQHPYLISIVGVCLRPLCLVLELAEKGSLQESLFSSLVIHRIVLYRVAYQVADAISYLHSLGVIYRDLKPENVLVWSLDERDDLHVKLIDFGTANFATSTGLISCKGSLGTKAPEMLDLRKEGYTMQVDVYSYAILLYQMVLRKQPFLEIDSEASVNAAVTRGERPKWKDSKLTRYGFPSLTELMLQCWVSKPTRRPRAEQIAQQVRMPPFQALLGKQPIPSPQSVRHACVVPDTKELWLGCYDHKLNKILIFDCNNLDLKHTFSVSSYQDHALHQVQALHHVGDLMLIAFRGLDVNVLNAYSTSPRYKLVWSILLNEQATCIASDDSYVYVGMNEGYVRCICKKDFKKPERKRNDRMIKVERHCVLSMIATIEKLWISSSKYIFTYFTKTAEMEAFDMESMWYGGPLGMEMKPQTQVSHLTSSFDKQSVWSTCRSVLTKWCVEKRRTLTTMDCAPVIQAISNSSVLQESDTCIVCILPVMDTIWLGTAGGYILIFSSEDLKLLTWFHPFGEVRTLSYCIGPGPCGTEQCFVISTGKSVRAEGFGTSNPVVCPLTLERLREVPDELSFMATKEESTRSRRRSTGSRSTFYHPIGNETELMSKCSMLVWEAFPANVFERMEAKSGRCPLVIQQECQSGD</sequence>
<dbReference type="SUPFAM" id="SSF48403">
    <property type="entry name" value="Ankyrin repeat"/>
    <property type="match status" value="1"/>
</dbReference>
<dbReference type="Proteomes" id="UP000515163">
    <property type="component" value="Unplaced"/>
</dbReference>
<dbReference type="PANTHER" id="PTHR48056:SF81">
    <property type="entry name" value="RECEPTOR PROTEIN-TYROSINE KINASE CEPR1"/>
    <property type="match status" value="1"/>
</dbReference>
<dbReference type="SUPFAM" id="SSF56112">
    <property type="entry name" value="Protein kinase-like (PK-like)"/>
    <property type="match status" value="1"/>
</dbReference>
<dbReference type="InParanoid" id="A0A6P8IX01"/>
<evidence type="ECO:0000256" key="1">
    <source>
        <dbReference type="ARBA" id="ARBA00001946"/>
    </source>
</evidence>
<keyword evidence="8" id="KW-0418">Kinase</keyword>
<feature type="domain" description="Roc" evidence="16">
    <location>
        <begin position="498"/>
        <end position="688"/>
    </location>
</feature>
<dbReference type="InterPro" id="IPR000719">
    <property type="entry name" value="Prot_kinase_dom"/>
</dbReference>
<dbReference type="SUPFAM" id="SSF52058">
    <property type="entry name" value="L domain-like"/>
    <property type="match status" value="1"/>
</dbReference>
<dbReference type="Pfam" id="PF13637">
    <property type="entry name" value="Ank_4"/>
    <property type="match status" value="1"/>
</dbReference>
<proteinExistence type="predicted"/>
<dbReference type="Pfam" id="PF16095">
    <property type="entry name" value="COR-A"/>
    <property type="match status" value="1"/>
</dbReference>
<dbReference type="Gene3D" id="3.40.50.300">
    <property type="entry name" value="P-loop containing nucleotide triphosphate hydrolases"/>
    <property type="match status" value="1"/>
</dbReference>
<feature type="region of interest" description="Disordered" evidence="14">
    <location>
        <begin position="1326"/>
        <end position="1382"/>
    </location>
</feature>
<reference evidence="18" key="1">
    <citation type="submission" date="2025-08" db="UniProtKB">
        <authorList>
            <consortium name="RefSeq"/>
        </authorList>
    </citation>
    <scope>IDENTIFICATION</scope>
    <source>
        <tissue evidence="18">Tentacle</tissue>
    </source>
</reference>
<dbReference type="Gene3D" id="3.30.70.1390">
    <property type="entry name" value="ROC domain from the Parkinson's disease-associated leucine-rich repeat kinase 2"/>
    <property type="match status" value="1"/>
</dbReference>
<feature type="compositionally biased region" description="Low complexity" evidence="14">
    <location>
        <begin position="1159"/>
        <end position="1171"/>
    </location>
</feature>
<dbReference type="PROSITE" id="PS50297">
    <property type="entry name" value="ANK_REP_REGION"/>
    <property type="match status" value="2"/>
</dbReference>
<evidence type="ECO:0000256" key="3">
    <source>
        <dbReference type="ARBA" id="ARBA00022527"/>
    </source>
</evidence>
<dbReference type="InterPro" id="IPR011047">
    <property type="entry name" value="Quinoprotein_ADH-like_sf"/>
</dbReference>
<dbReference type="OrthoDB" id="6021737at2759"/>
<evidence type="ECO:0000256" key="13">
    <source>
        <dbReference type="PROSITE-ProRule" id="PRU10141"/>
    </source>
</evidence>
<dbReference type="RefSeq" id="XP_031571669.1">
    <property type="nucleotide sequence ID" value="XM_031715809.1"/>
</dbReference>
<dbReference type="PROSITE" id="PS00107">
    <property type="entry name" value="PROTEIN_KINASE_ATP"/>
    <property type="match status" value="1"/>
</dbReference>
<dbReference type="InterPro" id="IPR003591">
    <property type="entry name" value="Leu-rich_rpt_typical-subtyp"/>
</dbReference>
<feature type="region of interest" description="Disordered" evidence="14">
    <location>
        <begin position="1248"/>
        <end position="1294"/>
    </location>
</feature>
<evidence type="ECO:0000256" key="9">
    <source>
        <dbReference type="ARBA" id="ARBA00022840"/>
    </source>
</evidence>
<comment type="catalytic activity">
    <reaction evidence="10">
        <text>L-threonyl-[protein] + ATP = O-phospho-L-threonyl-[protein] + ADP + H(+)</text>
        <dbReference type="Rhea" id="RHEA:46608"/>
        <dbReference type="Rhea" id="RHEA-COMP:11060"/>
        <dbReference type="Rhea" id="RHEA-COMP:11605"/>
        <dbReference type="ChEBI" id="CHEBI:15378"/>
        <dbReference type="ChEBI" id="CHEBI:30013"/>
        <dbReference type="ChEBI" id="CHEBI:30616"/>
        <dbReference type="ChEBI" id="CHEBI:61977"/>
        <dbReference type="ChEBI" id="CHEBI:456216"/>
        <dbReference type="EC" id="2.7.11.1"/>
    </reaction>
</comment>
<dbReference type="InterPro" id="IPR032171">
    <property type="entry name" value="COR-A"/>
</dbReference>
<evidence type="ECO:0000256" key="14">
    <source>
        <dbReference type="SAM" id="MobiDB-lite"/>
    </source>
</evidence>
<feature type="compositionally biased region" description="Low complexity" evidence="14">
    <location>
        <begin position="1091"/>
        <end position="1100"/>
    </location>
</feature>
<dbReference type="SMART" id="SM00248">
    <property type="entry name" value="ANK"/>
    <property type="match status" value="3"/>
</dbReference>
<protein>
    <recommendedName>
        <fullName evidence="2">non-specific serine/threonine protein kinase</fullName>
        <ecNumber evidence="2">2.7.11.1</ecNumber>
    </recommendedName>
</protein>
<dbReference type="PROSITE" id="PS00108">
    <property type="entry name" value="PROTEIN_KINASE_ST"/>
    <property type="match status" value="1"/>
</dbReference>
<name>A0A6P8IX01_ACTTE</name>
<feature type="compositionally biased region" description="Basic and acidic residues" evidence="14">
    <location>
        <begin position="1343"/>
        <end position="1355"/>
    </location>
</feature>
<dbReference type="SMART" id="SM00369">
    <property type="entry name" value="LRR_TYP"/>
    <property type="match status" value="3"/>
</dbReference>
<dbReference type="InterPro" id="IPR050647">
    <property type="entry name" value="Plant_LRR-RLKs"/>
</dbReference>
<dbReference type="SMART" id="SM00220">
    <property type="entry name" value="S_TKc"/>
    <property type="match status" value="1"/>
</dbReference>
<dbReference type="GO" id="GO:0005525">
    <property type="term" value="F:GTP binding"/>
    <property type="evidence" value="ECO:0007669"/>
    <property type="project" value="UniProtKB-KW"/>
</dbReference>
<keyword evidence="17" id="KW-1185">Reference proteome</keyword>
<gene>
    <name evidence="18" type="primary">LOC116305837</name>
</gene>
<dbReference type="PROSITE" id="PS50011">
    <property type="entry name" value="PROTEIN_KINASE_DOM"/>
    <property type="match status" value="1"/>
</dbReference>
<feature type="repeat" description="ANK" evidence="12">
    <location>
        <begin position="78"/>
        <end position="110"/>
    </location>
</feature>
<dbReference type="PROSITE" id="PS51424">
    <property type="entry name" value="ROC"/>
    <property type="match status" value="1"/>
</dbReference>
<dbReference type="SUPFAM" id="SSF50998">
    <property type="entry name" value="Quinoprotein alcohol dehydrogenase-like"/>
    <property type="match status" value="1"/>
</dbReference>
<evidence type="ECO:0000256" key="11">
    <source>
        <dbReference type="ARBA" id="ARBA00048679"/>
    </source>
</evidence>
<dbReference type="PROSITE" id="PS50088">
    <property type="entry name" value="ANK_REPEAT"/>
    <property type="match status" value="2"/>
</dbReference>
<organism evidence="17 18">
    <name type="scientific">Actinia tenebrosa</name>
    <name type="common">Australian red waratah sea anemone</name>
    <dbReference type="NCBI Taxonomy" id="6105"/>
    <lineage>
        <taxon>Eukaryota</taxon>
        <taxon>Metazoa</taxon>
        <taxon>Cnidaria</taxon>
        <taxon>Anthozoa</taxon>
        <taxon>Hexacorallia</taxon>
        <taxon>Actiniaria</taxon>
        <taxon>Actiniidae</taxon>
        <taxon>Actinia</taxon>
    </lineage>
</organism>
<dbReference type="Pfam" id="PF13855">
    <property type="entry name" value="LRR_8"/>
    <property type="match status" value="1"/>
</dbReference>
<dbReference type="Gene3D" id="3.80.10.10">
    <property type="entry name" value="Ribonuclease Inhibitor"/>
    <property type="match status" value="1"/>
</dbReference>